<dbReference type="Pfam" id="PF01381">
    <property type="entry name" value="HTH_3"/>
    <property type="match status" value="1"/>
</dbReference>
<sequence length="173" mass="20594">MRKKLKTPRIIKIERIEGLKIYCMFNNGELRMINFNLLFSEWNIMSEDIEYPLLNEVEFAKVQLRNYTLSWDNIHVILMTEDGKEQQYPYEIDPYVLYQKSLPLEPDDKFKFGTMIRKARKKAGLTQEQLAFRSGTSRFYISRIENNKTDIELSTFRKIVEAGLGKRLKLIIE</sequence>
<accession>X0SKC3</accession>
<evidence type="ECO:0000313" key="2">
    <source>
        <dbReference type="EMBL" id="GAF81523.1"/>
    </source>
</evidence>
<dbReference type="CDD" id="cd00093">
    <property type="entry name" value="HTH_XRE"/>
    <property type="match status" value="1"/>
</dbReference>
<feature type="domain" description="HTH cro/C1-type" evidence="1">
    <location>
        <begin position="116"/>
        <end position="171"/>
    </location>
</feature>
<reference evidence="2" key="1">
    <citation type="journal article" date="2014" name="Front. Microbiol.">
        <title>High frequency of phylogenetically diverse reductive dehalogenase-homologous genes in deep subseafloor sedimentary metagenomes.</title>
        <authorList>
            <person name="Kawai M."/>
            <person name="Futagami T."/>
            <person name="Toyoda A."/>
            <person name="Takaki Y."/>
            <person name="Nishi S."/>
            <person name="Hori S."/>
            <person name="Arai W."/>
            <person name="Tsubouchi T."/>
            <person name="Morono Y."/>
            <person name="Uchiyama I."/>
            <person name="Ito T."/>
            <person name="Fujiyama A."/>
            <person name="Inagaki F."/>
            <person name="Takami H."/>
        </authorList>
    </citation>
    <scope>NUCLEOTIDE SEQUENCE</scope>
    <source>
        <strain evidence="2">Expedition CK06-06</strain>
    </source>
</reference>
<comment type="caution">
    <text evidence="2">The sequence shown here is derived from an EMBL/GenBank/DDBJ whole genome shotgun (WGS) entry which is preliminary data.</text>
</comment>
<name>X0SKC3_9ZZZZ</name>
<dbReference type="EMBL" id="BARS01002125">
    <property type="protein sequence ID" value="GAF81523.1"/>
    <property type="molecule type" value="Genomic_DNA"/>
</dbReference>
<dbReference type="InterPro" id="IPR001387">
    <property type="entry name" value="Cro/C1-type_HTH"/>
</dbReference>
<gene>
    <name evidence="2" type="ORF">S01H1_03975</name>
</gene>
<dbReference type="InterPro" id="IPR036782">
    <property type="entry name" value="NE0471-like_N"/>
</dbReference>
<dbReference type="SMART" id="SM00530">
    <property type="entry name" value="HTH_XRE"/>
    <property type="match status" value="1"/>
</dbReference>
<organism evidence="2">
    <name type="scientific">marine sediment metagenome</name>
    <dbReference type="NCBI Taxonomy" id="412755"/>
    <lineage>
        <taxon>unclassified sequences</taxon>
        <taxon>metagenomes</taxon>
        <taxon>ecological metagenomes</taxon>
    </lineage>
</organism>
<evidence type="ECO:0000259" key="1">
    <source>
        <dbReference type="PROSITE" id="PS50943"/>
    </source>
</evidence>
<protein>
    <recommendedName>
        <fullName evidence="1">HTH cro/C1-type domain-containing protein</fullName>
    </recommendedName>
</protein>
<dbReference type="InterPro" id="IPR010982">
    <property type="entry name" value="Lambda_DNA-bd_dom_sf"/>
</dbReference>
<dbReference type="GO" id="GO:0003677">
    <property type="term" value="F:DNA binding"/>
    <property type="evidence" value="ECO:0007669"/>
    <property type="project" value="InterPro"/>
</dbReference>
<proteinExistence type="predicted"/>
<dbReference type="AlphaFoldDB" id="X0SKC3"/>
<dbReference type="SUPFAM" id="SSF143880">
    <property type="entry name" value="NE0471 N-terminal domain-like"/>
    <property type="match status" value="1"/>
</dbReference>
<dbReference type="Gene3D" id="1.10.260.40">
    <property type="entry name" value="lambda repressor-like DNA-binding domains"/>
    <property type="match status" value="1"/>
</dbReference>
<dbReference type="SUPFAM" id="SSF47413">
    <property type="entry name" value="lambda repressor-like DNA-binding domains"/>
    <property type="match status" value="1"/>
</dbReference>
<dbReference type="PROSITE" id="PS50943">
    <property type="entry name" value="HTH_CROC1"/>
    <property type="match status" value="1"/>
</dbReference>